<dbReference type="InterPro" id="IPR001898">
    <property type="entry name" value="SLC13A/DASS"/>
</dbReference>
<feature type="transmembrane region" description="Helical" evidence="5">
    <location>
        <begin position="51"/>
        <end position="70"/>
    </location>
</feature>
<proteinExistence type="predicted"/>
<evidence type="ECO:0000256" key="3">
    <source>
        <dbReference type="ARBA" id="ARBA00022989"/>
    </source>
</evidence>
<keyword evidence="3 5" id="KW-1133">Transmembrane helix</keyword>
<evidence type="ECO:0000256" key="5">
    <source>
        <dbReference type="SAM" id="Phobius"/>
    </source>
</evidence>
<comment type="caution">
    <text evidence="6">The sequence shown here is derived from an EMBL/GenBank/DDBJ whole genome shotgun (WGS) entry which is preliminary data.</text>
</comment>
<accession>A0A9D1W9V2</accession>
<reference evidence="6" key="2">
    <citation type="submission" date="2021-04" db="EMBL/GenBank/DDBJ databases">
        <authorList>
            <person name="Gilroy R."/>
        </authorList>
    </citation>
    <scope>NUCLEOTIDE SEQUENCE</scope>
    <source>
        <strain evidence="6">1719</strain>
    </source>
</reference>
<protein>
    <submittedName>
        <fullName evidence="6">DASS family sodium-coupled anion symporter</fullName>
    </submittedName>
</protein>
<feature type="transmembrane region" description="Helical" evidence="5">
    <location>
        <begin position="164"/>
        <end position="183"/>
    </location>
</feature>
<evidence type="ECO:0000313" key="6">
    <source>
        <dbReference type="EMBL" id="HIX55296.1"/>
    </source>
</evidence>
<comment type="subcellular location">
    <subcellularLocation>
        <location evidence="1">Membrane</location>
        <topology evidence="1">Multi-pass membrane protein</topology>
    </subcellularLocation>
</comment>
<sequence length="342" mass="37773">MRSKTIHLIIGPLLYFVVSNLNLPDLSVEGQAVLACTIWVAYWWITEALELAVTALLPVIIFPLTGAANIESVTSSYGHPFIFLFMGGFILGLAIEHTGLHKRIAYKIIEWLGTSPKRVILGFLIATAFLSMWLSNTATAIMILPIGISISNHFSSQKEFSKNLMLAIAYGASIGGLATLIGSPPNIIFAGIIQQNLGVEITFLKWMTFALPITIALLIVAWFYLTRFKIDKSVAENKAFNFNDLPKMTTAEKRVLIVFAIVATLWITKDFLLKKHFPQLDDTIIAILGAISLFIITGDPKSKQKIMTWRVAREMPWGVLLLFGAGLAIANGFSSTDLTIWL</sequence>
<dbReference type="GO" id="GO:0005886">
    <property type="term" value="C:plasma membrane"/>
    <property type="evidence" value="ECO:0007669"/>
    <property type="project" value="TreeGrafter"/>
</dbReference>
<dbReference type="Proteomes" id="UP000824156">
    <property type="component" value="Unassembled WGS sequence"/>
</dbReference>
<evidence type="ECO:0000256" key="2">
    <source>
        <dbReference type="ARBA" id="ARBA00022692"/>
    </source>
</evidence>
<feature type="transmembrane region" description="Helical" evidence="5">
    <location>
        <begin position="120"/>
        <end position="144"/>
    </location>
</feature>
<name>A0A9D1W9V2_9SPHI</name>
<evidence type="ECO:0000256" key="4">
    <source>
        <dbReference type="ARBA" id="ARBA00023136"/>
    </source>
</evidence>
<dbReference type="AlphaFoldDB" id="A0A9D1W9V2"/>
<feature type="transmembrane region" description="Helical" evidence="5">
    <location>
        <begin position="279"/>
        <end position="296"/>
    </location>
</feature>
<reference evidence="6" key="1">
    <citation type="journal article" date="2021" name="PeerJ">
        <title>Extensive microbial diversity within the chicken gut microbiome revealed by metagenomics and culture.</title>
        <authorList>
            <person name="Gilroy R."/>
            <person name="Ravi A."/>
            <person name="Getino M."/>
            <person name="Pursley I."/>
            <person name="Horton D.L."/>
            <person name="Alikhan N.F."/>
            <person name="Baker D."/>
            <person name="Gharbi K."/>
            <person name="Hall N."/>
            <person name="Watson M."/>
            <person name="Adriaenssens E.M."/>
            <person name="Foster-Nyarko E."/>
            <person name="Jarju S."/>
            <person name="Secka A."/>
            <person name="Antonio M."/>
            <person name="Oren A."/>
            <person name="Chaudhuri R.R."/>
            <person name="La Ragione R."/>
            <person name="Hildebrand F."/>
            <person name="Pallen M.J."/>
        </authorList>
    </citation>
    <scope>NUCLEOTIDE SEQUENCE</scope>
    <source>
        <strain evidence="6">1719</strain>
    </source>
</reference>
<dbReference type="PANTHER" id="PTHR10283:SF82">
    <property type="entry name" value="SOLUTE CARRIER FAMILY 13 MEMBER 2"/>
    <property type="match status" value="1"/>
</dbReference>
<dbReference type="PANTHER" id="PTHR10283">
    <property type="entry name" value="SOLUTE CARRIER FAMILY 13 MEMBER"/>
    <property type="match status" value="1"/>
</dbReference>
<dbReference type="Pfam" id="PF00939">
    <property type="entry name" value="Na_sulph_symp"/>
    <property type="match status" value="1"/>
</dbReference>
<evidence type="ECO:0000256" key="1">
    <source>
        <dbReference type="ARBA" id="ARBA00004141"/>
    </source>
</evidence>
<dbReference type="GO" id="GO:0008514">
    <property type="term" value="F:organic anion transmembrane transporter activity"/>
    <property type="evidence" value="ECO:0007669"/>
    <property type="project" value="UniProtKB-ARBA"/>
</dbReference>
<feature type="transmembrane region" description="Helical" evidence="5">
    <location>
        <begin position="203"/>
        <end position="225"/>
    </location>
</feature>
<organism evidence="6 7">
    <name type="scientific">Candidatus Sphingobacterium stercoripullorum</name>
    <dbReference type="NCBI Taxonomy" id="2838759"/>
    <lineage>
        <taxon>Bacteria</taxon>
        <taxon>Pseudomonadati</taxon>
        <taxon>Bacteroidota</taxon>
        <taxon>Sphingobacteriia</taxon>
        <taxon>Sphingobacteriales</taxon>
        <taxon>Sphingobacteriaceae</taxon>
        <taxon>Sphingobacterium</taxon>
    </lineage>
</organism>
<dbReference type="NCBIfam" id="TIGR00785">
    <property type="entry name" value="dass"/>
    <property type="match status" value="1"/>
</dbReference>
<keyword evidence="2 5" id="KW-0812">Transmembrane</keyword>
<feature type="non-terminal residue" evidence="6">
    <location>
        <position position="342"/>
    </location>
</feature>
<dbReference type="EMBL" id="DXEZ01000270">
    <property type="protein sequence ID" value="HIX55296.1"/>
    <property type="molecule type" value="Genomic_DNA"/>
</dbReference>
<dbReference type="GO" id="GO:1905039">
    <property type="term" value="P:carboxylic acid transmembrane transport"/>
    <property type="evidence" value="ECO:0007669"/>
    <property type="project" value="UniProtKB-ARBA"/>
</dbReference>
<feature type="transmembrane region" description="Helical" evidence="5">
    <location>
        <begin position="317"/>
        <end position="334"/>
    </location>
</feature>
<feature type="transmembrane region" description="Helical" evidence="5">
    <location>
        <begin position="82"/>
        <end position="100"/>
    </location>
</feature>
<keyword evidence="4 5" id="KW-0472">Membrane</keyword>
<evidence type="ECO:0000313" key="7">
    <source>
        <dbReference type="Proteomes" id="UP000824156"/>
    </source>
</evidence>
<gene>
    <name evidence="6" type="ORF">H9853_09730</name>
</gene>